<dbReference type="Pfam" id="PF00271">
    <property type="entry name" value="Helicase_C"/>
    <property type="match status" value="1"/>
</dbReference>
<protein>
    <recommendedName>
        <fullName evidence="8">Helicase</fullName>
    </recommendedName>
</protein>
<dbReference type="PROSITE" id="PS51192">
    <property type="entry name" value="HELICASE_ATP_BIND_1"/>
    <property type="match status" value="1"/>
</dbReference>
<dbReference type="SMART" id="SM00490">
    <property type="entry name" value="HELICc"/>
    <property type="match status" value="1"/>
</dbReference>
<keyword evidence="4" id="KW-0067">ATP-binding</keyword>
<dbReference type="SUPFAM" id="SSF52540">
    <property type="entry name" value="P-loop containing nucleoside triphosphate hydrolases"/>
    <property type="match status" value="1"/>
</dbReference>
<dbReference type="Pfam" id="PF00270">
    <property type="entry name" value="DEAD"/>
    <property type="match status" value="1"/>
</dbReference>
<organism evidence="7">
    <name type="scientific">viral metagenome</name>
    <dbReference type="NCBI Taxonomy" id="1070528"/>
    <lineage>
        <taxon>unclassified sequences</taxon>
        <taxon>metagenomes</taxon>
        <taxon>organismal metagenomes</taxon>
    </lineage>
</organism>
<dbReference type="Pfam" id="PF08148">
    <property type="entry name" value="DSHCT"/>
    <property type="match status" value="1"/>
</dbReference>
<dbReference type="GO" id="GO:0003676">
    <property type="term" value="F:nucleic acid binding"/>
    <property type="evidence" value="ECO:0007669"/>
    <property type="project" value="InterPro"/>
</dbReference>
<evidence type="ECO:0000256" key="4">
    <source>
        <dbReference type="ARBA" id="ARBA00022840"/>
    </source>
</evidence>
<evidence type="ECO:0000256" key="2">
    <source>
        <dbReference type="ARBA" id="ARBA00022801"/>
    </source>
</evidence>
<accession>A0A6C0HZZ3</accession>
<feature type="domain" description="Helicase C-terminal" evidence="6">
    <location>
        <begin position="331"/>
        <end position="494"/>
    </location>
</feature>
<dbReference type="AlphaFoldDB" id="A0A6C0HZZ3"/>
<keyword evidence="1" id="KW-0547">Nucleotide-binding</keyword>
<evidence type="ECO:0000256" key="1">
    <source>
        <dbReference type="ARBA" id="ARBA00022741"/>
    </source>
</evidence>
<evidence type="ECO:0000259" key="5">
    <source>
        <dbReference type="PROSITE" id="PS51192"/>
    </source>
</evidence>
<dbReference type="InterPro" id="IPR014001">
    <property type="entry name" value="Helicase_ATP-bd"/>
</dbReference>
<keyword evidence="2" id="KW-0378">Hydrolase</keyword>
<reference evidence="7" key="1">
    <citation type="journal article" date="2020" name="Nature">
        <title>Giant virus diversity and host interactions through global metagenomics.</title>
        <authorList>
            <person name="Schulz F."/>
            <person name="Roux S."/>
            <person name="Paez-Espino D."/>
            <person name="Jungbluth S."/>
            <person name="Walsh D.A."/>
            <person name="Denef V.J."/>
            <person name="McMahon K.D."/>
            <person name="Konstantinidis K.T."/>
            <person name="Eloe-Fadrosh E.A."/>
            <person name="Kyrpides N.C."/>
            <person name="Woyke T."/>
        </authorList>
    </citation>
    <scope>NUCLEOTIDE SEQUENCE</scope>
    <source>
        <strain evidence="7">GVMAG-M-3300023184-184</strain>
    </source>
</reference>
<evidence type="ECO:0000313" key="7">
    <source>
        <dbReference type="EMBL" id="QHT86089.1"/>
    </source>
</evidence>
<dbReference type="PANTHER" id="PTHR12131:SF1">
    <property type="entry name" value="ATP-DEPENDENT RNA HELICASE SUPV3L1, MITOCHONDRIAL-RELATED"/>
    <property type="match status" value="1"/>
</dbReference>
<dbReference type="PANTHER" id="PTHR12131">
    <property type="entry name" value="ATP-DEPENDENT RNA AND DNA HELICASE"/>
    <property type="match status" value="1"/>
</dbReference>
<dbReference type="GO" id="GO:0005524">
    <property type="term" value="F:ATP binding"/>
    <property type="evidence" value="ECO:0007669"/>
    <property type="project" value="UniProtKB-KW"/>
</dbReference>
<dbReference type="GO" id="GO:0055087">
    <property type="term" value="C:Ski complex"/>
    <property type="evidence" value="ECO:0007669"/>
    <property type="project" value="TreeGrafter"/>
</dbReference>
<dbReference type="InterPro" id="IPR027417">
    <property type="entry name" value="P-loop_NTPase"/>
</dbReference>
<dbReference type="SMART" id="SM00487">
    <property type="entry name" value="DEXDc"/>
    <property type="match status" value="1"/>
</dbReference>
<dbReference type="GO" id="GO:0004386">
    <property type="term" value="F:helicase activity"/>
    <property type="evidence" value="ECO:0007669"/>
    <property type="project" value="UniProtKB-KW"/>
</dbReference>
<dbReference type="Gene3D" id="3.40.50.300">
    <property type="entry name" value="P-loop containing nucleotide triphosphate hydrolases"/>
    <property type="match status" value="2"/>
</dbReference>
<keyword evidence="3" id="KW-0347">Helicase</keyword>
<evidence type="ECO:0000259" key="6">
    <source>
        <dbReference type="PROSITE" id="PS51194"/>
    </source>
</evidence>
<evidence type="ECO:0008006" key="8">
    <source>
        <dbReference type="Google" id="ProtNLM"/>
    </source>
</evidence>
<sequence>MVFICDKPYESIEFNNYFELFNFPLSDFQKYAIEAIVKGHHALITAHTGSGKTLPAEFAIQHFKSQGKKIIYTSPIKALSNQKFYEFSKKYPGISFGLFTGDIKTNPNADVLIMTTEILMNYLYSYTEQKDEKSPELQFQIDIQNELACVIFDEVHYINDQDRGQVWEQTILMLPQHIQMVMLSATIDNPVRFAKWCEKGSTDGKEVYLASTDYRVVPLTHYLFMTTTEAPYKTIKDKTIQQEIRNTTNRLIPIRTANGQFLEKGYYEVKNMGTLFDKHQFFMKRKFVLNTLAGQLKRDEMLPAIAFVFSRKNVEVCAKEITTNLLEDDSKIPYIVRQECEQIIRKFSNFKEYLELPEYQELVALLEKGIGIHHSGMIPALREIVELMISKKYIKLLFATESFAIGLDCPIKTAIFTSLTKFDGHSPRFLFPHEYTQMAGRAGRRGIDTVGHVVHCNNIFEMPMLSEYQTILCGKPQKLTSKFHIHYSMILNLIRSGNAIGLNTFVGKSMIYNEIQSNMNGSQTQLAELEQSLLQKDEIILQMRTPLEECNKYITIQDDLPLYKNKKRKEAERDISNLKENYKWIIDDCQKIRERNSLNHQILQEKKQIEYLEHYIEIHIQNISSILETNGFINKDFDNLTPHGKIAANIHEIHPLIMTEILFKSQFFKDISTKQIVSFLSIFTQVNILEEFKISYPPSSDPLIKCLLLDVQSMIEKYETNEENFGLNTGIHYSEMIHYDIYEEIKEWFHSETEQQCKYFIQNKLQEKGISIGDFTKAVLKIICISKELIQVCEMMGEIDAVYKLNEIEPTLLKYVIISQSLYI</sequence>
<dbReference type="PROSITE" id="PS51194">
    <property type="entry name" value="HELICASE_CTER"/>
    <property type="match status" value="1"/>
</dbReference>
<dbReference type="InterPro" id="IPR050699">
    <property type="entry name" value="RNA-DNA_Helicase"/>
</dbReference>
<feature type="domain" description="Helicase ATP-binding" evidence="5">
    <location>
        <begin position="33"/>
        <end position="205"/>
    </location>
</feature>
<dbReference type="GO" id="GO:0016787">
    <property type="term" value="F:hydrolase activity"/>
    <property type="evidence" value="ECO:0007669"/>
    <property type="project" value="UniProtKB-KW"/>
</dbReference>
<dbReference type="InterPro" id="IPR001650">
    <property type="entry name" value="Helicase_C-like"/>
</dbReference>
<dbReference type="EMBL" id="MN740058">
    <property type="protein sequence ID" value="QHT86089.1"/>
    <property type="molecule type" value="Genomic_DNA"/>
</dbReference>
<dbReference type="Gene3D" id="1.10.3380.30">
    <property type="match status" value="1"/>
</dbReference>
<evidence type="ECO:0000256" key="3">
    <source>
        <dbReference type="ARBA" id="ARBA00022806"/>
    </source>
</evidence>
<dbReference type="InterPro" id="IPR011545">
    <property type="entry name" value="DEAD/DEAH_box_helicase_dom"/>
</dbReference>
<name>A0A6C0HZZ3_9ZZZZ</name>
<dbReference type="GO" id="GO:0070478">
    <property type="term" value="P:nuclear-transcribed mRNA catabolic process, 3'-5' exonucleolytic nonsense-mediated decay"/>
    <property type="evidence" value="ECO:0007669"/>
    <property type="project" value="TreeGrafter"/>
</dbReference>
<dbReference type="InterPro" id="IPR012961">
    <property type="entry name" value="Ski2/MTR4_C"/>
</dbReference>
<proteinExistence type="predicted"/>